<evidence type="ECO:0000313" key="10">
    <source>
        <dbReference type="EMBL" id="ODV63429.1"/>
    </source>
</evidence>
<evidence type="ECO:0000256" key="8">
    <source>
        <dbReference type="ARBA" id="ARBA00041137"/>
    </source>
</evidence>
<organism evidence="10 11">
    <name type="scientific">Ascoidea rubescens DSM 1968</name>
    <dbReference type="NCBI Taxonomy" id="1344418"/>
    <lineage>
        <taxon>Eukaryota</taxon>
        <taxon>Fungi</taxon>
        <taxon>Dikarya</taxon>
        <taxon>Ascomycota</taxon>
        <taxon>Saccharomycotina</taxon>
        <taxon>Saccharomycetes</taxon>
        <taxon>Ascoideaceae</taxon>
        <taxon>Ascoidea</taxon>
    </lineage>
</organism>
<dbReference type="GO" id="GO:0047545">
    <property type="term" value="F:(S)-2-hydroxyglutarate dehydrogenase activity"/>
    <property type="evidence" value="ECO:0007669"/>
    <property type="project" value="UniProtKB-EC"/>
</dbReference>
<evidence type="ECO:0000313" key="11">
    <source>
        <dbReference type="Proteomes" id="UP000095038"/>
    </source>
</evidence>
<evidence type="ECO:0000256" key="6">
    <source>
        <dbReference type="ARBA" id="ARBA00037941"/>
    </source>
</evidence>
<dbReference type="EMBL" id="KV454475">
    <property type="protein sequence ID" value="ODV63429.1"/>
    <property type="molecule type" value="Genomic_DNA"/>
</dbReference>
<name>A0A1D2VPA1_9ASCO</name>
<sequence>MLAYRRSRILKTLTSKSASLFSVFQSFFSTTATLQADYSHVVVGGGAVGLAVASKLSENPSNSVLVVEKNSKIGQETSSRNSEVIHSGIYYPIDSLKSKLCIRGKDLIYSEALKNGVEMDKCGKWIVAQTDKEDSYLENLHLKAKELNVETQFVPLWQTKMMEPSINANRSVLNSPSTGIINADSLMNYLLGKFENNSGDLAVHGKVIGLSFEGNEYKITVDSTEYSDSSSSQITQISSENLINSAGLNAVEISNLLLPESRHLKAYYAKGNYFSFNRNFPKVSRLVYPVPNAGLSSLGTHLTIDLGGKIKFGPDIEWIENPTNYNVNDKNIETAFNEIIKYFPNIMIEDLTAAYSGIRPKLNDPNDPNTKGKFQDFVIKKEDDFPGFVNLLGIESPGLTSSMGIAEYVYDLYHK</sequence>
<keyword evidence="2" id="KW-0285">Flavoprotein</keyword>
<dbReference type="InterPro" id="IPR006076">
    <property type="entry name" value="FAD-dep_OxRdtase"/>
</dbReference>
<keyword evidence="4" id="KW-0560">Oxidoreductase</keyword>
<dbReference type="GeneID" id="30964659"/>
<dbReference type="Pfam" id="PF01266">
    <property type="entry name" value="DAO"/>
    <property type="match status" value="1"/>
</dbReference>
<accession>A0A1D2VPA1</accession>
<keyword evidence="3" id="KW-0274">FAD</keyword>
<dbReference type="OrthoDB" id="498204at2759"/>
<reference evidence="11" key="1">
    <citation type="submission" date="2016-05" db="EMBL/GenBank/DDBJ databases">
        <title>Comparative genomics of biotechnologically important yeasts.</title>
        <authorList>
            <consortium name="DOE Joint Genome Institute"/>
            <person name="Riley R."/>
            <person name="Haridas S."/>
            <person name="Wolfe K.H."/>
            <person name="Lopes M.R."/>
            <person name="Hittinger C.T."/>
            <person name="Goker M."/>
            <person name="Salamov A."/>
            <person name="Wisecaver J."/>
            <person name="Long T.M."/>
            <person name="Aerts A.L."/>
            <person name="Barry K."/>
            <person name="Choi C."/>
            <person name="Clum A."/>
            <person name="Coughlan A.Y."/>
            <person name="Deshpande S."/>
            <person name="Douglass A.P."/>
            <person name="Hanson S.J."/>
            <person name="Klenk H.-P."/>
            <person name="Labutti K."/>
            <person name="Lapidus A."/>
            <person name="Lindquist E."/>
            <person name="Lipzen A."/>
            <person name="Meier-Kolthoff J.P."/>
            <person name="Ohm R.A."/>
            <person name="Otillar R.P."/>
            <person name="Pangilinan J."/>
            <person name="Peng Y."/>
            <person name="Rokas A."/>
            <person name="Rosa C.A."/>
            <person name="Scheuner C."/>
            <person name="Sibirny A.A."/>
            <person name="Slot J.C."/>
            <person name="Stielow J.B."/>
            <person name="Sun H."/>
            <person name="Kurtzman C.P."/>
            <person name="Blackwell M."/>
            <person name="Grigoriev I.V."/>
            <person name="Jeffries T.W."/>
        </authorList>
    </citation>
    <scope>NUCLEOTIDE SEQUENCE [LARGE SCALE GENOMIC DNA]</scope>
    <source>
        <strain evidence="11">DSM 1968</strain>
    </source>
</reference>
<evidence type="ECO:0000256" key="2">
    <source>
        <dbReference type="ARBA" id="ARBA00022630"/>
    </source>
</evidence>
<dbReference type="EC" id="1.1.99.2" evidence="7"/>
<dbReference type="AlphaFoldDB" id="A0A1D2VPA1"/>
<proteinExistence type="inferred from homology"/>
<evidence type="ECO:0000259" key="9">
    <source>
        <dbReference type="Pfam" id="PF01266"/>
    </source>
</evidence>
<dbReference type="Gene3D" id="3.30.9.10">
    <property type="entry name" value="D-Amino Acid Oxidase, subunit A, domain 2"/>
    <property type="match status" value="1"/>
</dbReference>
<dbReference type="Proteomes" id="UP000095038">
    <property type="component" value="Unassembled WGS sequence"/>
</dbReference>
<evidence type="ECO:0000256" key="5">
    <source>
        <dbReference type="ARBA" id="ARBA00036066"/>
    </source>
</evidence>
<comment type="cofactor">
    <cofactor evidence="1">
        <name>FAD</name>
        <dbReference type="ChEBI" id="CHEBI:57692"/>
    </cofactor>
</comment>
<dbReference type="RefSeq" id="XP_020049736.1">
    <property type="nucleotide sequence ID" value="XM_020191023.1"/>
</dbReference>
<keyword evidence="11" id="KW-1185">Reference proteome</keyword>
<dbReference type="Gene3D" id="3.50.50.60">
    <property type="entry name" value="FAD/NAD(P)-binding domain"/>
    <property type="match status" value="1"/>
</dbReference>
<comment type="similarity">
    <text evidence="6">Belongs to the L2HGDH family.</text>
</comment>
<evidence type="ECO:0000256" key="3">
    <source>
        <dbReference type="ARBA" id="ARBA00022827"/>
    </source>
</evidence>
<evidence type="ECO:0000256" key="7">
    <source>
        <dbReference type="ARBA" id="ARBA00038878"/>
    </source>
</evidence>
<dbReference type="PANTHER" id="PTHR43104">
    <property type="entry name" value="L-2-HYDROXYGLUTARATE DEHYDROGENASE, MITOCHONDRIAL"/>
    <property type="match status" value="1"/>
</dbReference>
<comment type="catalytic activity">
    <reaction evidence="5">
        <text>(S)-2-hydroxyglutarate + A = 2-oxoglutarate + AH2</text>
        <dbReference type="Rhea" id="RHEA:21252"/>
        <dbReference type="ChEBI" id="CHEBI:13193"/>
        <dbReference type="ChEBI" id="CHEBI:16782"/>
        <dbReference type="ChEBI" id="CHEBI:16810"/>
        <dbReference type="ChEBI" id="CHEBI:17499"/>
        <dbReference type="EC" id="1.1.99.2"/>
    </reaction>
</comment>
<evidence type="ECO:0000256" key="1">
    <source>
        <dbReference type="ARBA" id="ARBA00001974"/>
    </source>
</evidence>
<dbReference type="PANTHER" id="PTHR43104:SF4">
    <property type="entry name" value="L-2-HYDROXYGLUTARATE DEHYDROGENASE, MITOCHONDRIAL"/>
    <property type="match status" value="1"/>
</dbReference>
<evidence type="ECO:0000256" key="4">
    <source>
        <dbReference type="ARBA" id="ARBA00023002"/>
    </source>
</evidence>
<gene>
    <name evidence="10" type="ORF">ASCRUDRAFT_40706</name>
</gene>
<dbReference type="InParanoid" id="A0A1D2VPA1"/>
<dbReference type="InterPro" id="IPR036188">
    <property type="entry name" value="FAD/NAD-bd_sf"/>
</dbReference>
<dbReference type="SUPFAM" id="SSF51905">
    <property type="entry name" value="FAD/NAD(P)-binding domain"/>
    <property type="match status" value="1"/>
</dbReference>
<dbReference type="STRING" id="1344418.A0A1D2VPA1"/>
<feature type="domain" description="FAD dependent oxidoreductase" evidence="9">
    <location>
        <begin position="41"/>
        <end position="411"/>
    </location>
</feature>
<protein>
    <recommendedName>
        <fullName evidence="8">L-2-hydroxyglutarate dehydrogenase, mitochondrial</fullName>
        <ecNumber evidence="7">1.1.99.2</ecNumber>
    </recommendedName>
</protein>